<dbReference type="InterPro" id="IPR025452">
    <property type="entry name" value="DUF4218"/>
</dbReference>
<sequence>MSIYQIREWMYNRQDSDGLLRKEFRDGLEGFMYQAMTLQITIESGNKYMYCPCPKCKNRKFVLISKVWSHLLNRGFMQNYYIWYCHGEGHGGNAASSSSSNYINEGMRFEENVDPVLEHRPVNYGRSEVHRMHEMVTDAFPETASTYGDPHNVAYEEPNPDARKFFDILAAADQPLYDGCTKGHTKLSVAARMMTLKTDGNISQFIMDGWADLIKDILPDDNAAADSYYEIQKLVFSLGLPSQMIDVCVDNCMIYWKDDDKLQECRFCQKPRYKPQGSGRNKVPYQRMWYLPIKDRLQRLYQSERTAGLMRWHADHLQTEGEIRHPSDAKAWKHFQAVHPDFASEKRNVYLGLCTDGFSPFGMSGRQYSLWPIILTPYNLPPDMCMQREFLFMSILIPGPKHPRRSLDVFLQPLIEELKELWYTGARTYDISCKRNFTMRAVLMWTISDFPAYGMLSGWTTHGRLSCPYCLDRTDAFQLKHGRKTSWFDCHRRFLPLNHRYRRNKKLFRKNKAVRAPPPVILSGESIEAQIDHYGAESTVKRGGNWHTPGNMPDGYGEQHNWHKKSIFWDLPYWSSHLLRHNLDVMHIEKNFFDNIMHTVLNVKGRTKDSVKSRLDLPEICSRSELHISNQGEVPVAIFQLGAAEKLSLFKWATSDVKFPDGYVSNLSKCVEGRKFSGMKSHDCHVFMERLFPFVFAELLHPEVHAAIAAIGAFFRDLCTRTLTVDVIGKLQQNIPMYLCNLEQIFPPAFFDVMEHLAVHLPYEAELGGPVHYRWMYPFERFMGYLKGKAKNLARVEGSIVSGSLSQETSHFTDFYFPSKVRTRKRATKRYDDGGVGRSYPVEGVPDIFTSVGRLGGCMKEVWWANENDRHSAHTYVLLNCEEVTTFETEFCRQVRECIDGVTDTELNKRKDQHFAEWIKSSVNPGDEAYPQWFHELIKGPIWRITSAPMYCTRGYVFHTFNYGHERATANYGVCVRGEVDFYGVLQDIIEVQYPGLLGLRCVLFKCDWFDPTLGRGVREHTYGVDVNQSRRYNKFEPFILASQAEQVTFVPYPRVRTSGITWLSVVKVSPRGTIVGDQDEIPPMQQDHCSVIPDPAENTTGSIFLIDPQNPQSVNVADDTSDDDEDESVPDEFSESDEPDDDEFSDRNDSDEY</sequence>
<evidence type="ECO:0000313" key="5">
    <source>
        <dbReference type="EMBL" id="JAU18438.1"/>
    </source>
</evidence>
<feature type="domain" description="Transposase-associated" evidence="4">
    <location>
        <begin position="7"/>
        <end position="88"/>
    </location>
</feature>
<accession>A0A1J3DHP2</accession>
<evidence type="ECO:0000259" key="4">
    <source>
        <dbReference type="Pfam" id="PF13963"/>
    </source>
</evidence>
<reference evidence="5" key="1">
    <citation type="submission" date="2016-07" db="EMBL/GenBank/DDBJ databases">
        <title>De novo transcriptome assembly of four accessions of the metal hyperaccumulator plant Noccaea caerulescens.</title>
        <authorList>
            <person name="Blande D."/>
            <person name="Halimaa P."/>
            <person name="Tervahauta A.I."/>
            <person name="Aarts M.G."/>
            <person name="Karenlampi S.O."/>
        </authorList>
    </citation>
    <scope>NUCLEOTIDE SEQUENCE</scope>
</reference>
<feature type="domain" description="DUF4218" evidence="3">
    <location>
        <begin position="718"/>
        <end position="830"/>
    </location>
</feature>
<dbReference type="InterPro" id="IPR025312">
    <property type="entry name" value="DUF4216"/>
</dbReference>
<dbReference type="EMBL" id="GEVI01013882">
    <property type="protein sequence ID" value="JAU18438.1"/>
    <property type="molecule type" value="Transcribed_RNA"/>
</dbReference>
<dbReference type="InterPro" id="IPR004242">
    <property type="entry name" value="Transposase_21"/>
</dbReference>
<dbReference type="Pfam" id="PF13952">
    <property type="entry name" value="DUF4216"/>
    <property type="match status" value="1"/>
</dbReference>
<evidence type="ECO:0000259" key="2">
    <source>
        <dbReference type="Pfam" id="PF13952"/>
    </source>
</evidence>
<feature type="compositionally biased region" description="Acidic residues" evidence="1">
    <location>
        <begin position="1120"/>
        <end position="1145"/>
    </location>
</feature>
<dbReference type="InterPro" id="IPR029480">
    <property type="entry name" value="Transpos_assoc"/>
</dbReference>
<dbReference type="PANTHER" id="PTHR10775">
    <property type="entry name" value="OS08G0208400 PROTEIN"/>
    <property type="match status" value="1"/>
</dbReference>
<dbReference type="AlphaFoldDB" id="A0A1J3DHP2"/>
<organism evidence="5">
    <name type="scientific">Noccaea caerulescens</name>
    <name type="common">Alpine penny-cress</name>
    <name type="synonym">Thlaspi caerulescens</name>
    <dbReference type="NCBI Taxonomy" id="107243"/>
    <lineage>
        <taxon>Eukaryota</taxon>
        <taxon>Viridiplantae</taxon>
        <taxon>Streptophyta</taxon>
        <taxon>Embryophyta</taxon>
        <taxon>Tracheophyta</taxon>
        <taxon>Spermatophyta</taxon>
        <taxon>Magnoliopsida</taxon>
        <taxon>eudicotyledons</taxon>
        <taxon>Gunneridae</taxon>
        <taxon>Pentapetalae</taxon>
        <taxon>rosids</taxon>
        <taxon>malvids</taxon>
        <taxon>Brassicales</taxon>
        <taxon>Brassicaceae</taxon>
        <taxon>Coluteocarpeae</taxon>
        <taxon>Noccaea</taxon>
    </lineage>
</organism>
<evidence type="ECO:0000259" key="3">
    <source>
        <dbReference type="Pfam" id="PF13960"/>
    </source>
</evidence>
<feature type="domain" description="DUF4216" evidence="2">
    <location>
        <begin position="990"/>
        <end position="1057"/>
    </location>
</feature>
<protein>
    <recommendedName>
        <fullName evidence="6">Transposase-associated domain-containing protein</fullName>
    </recommendedName>
</protein>
<dbReference type="PANTHER" id="PTHR10775:SF183">
    <property type="entry name" value="TRANSPOSON, EN_SPM-LIKE, TRANSPOSASE-ASSOCIATED DOMAIN PROTEIN-RELATED"/>
    <property type="match status" value="1"/>
</dbReference>
<feature type="region of interest" description="Disordered" evidence="1">
    <location>
        <begin position="1094"/>
        <end position="1154"/>
    </location>
</feature>
<evidence type="ECO:0000256" key="1">
    <source>
        <dbReference type="SAM" id="MobiDB-lite"/>
    </source>
</evidence>
<proteinExistence type="predicted"/>
<evidence type="ECO:0008006" key="6">
    <source>
        <dbReference type="Google" id="ProtNLM"/>
    </source>
</evidence>
<name>A0A1J3DHP2_NOCCA</name>
<dbReference type="Pfam" id="PF13963">
    <property type="entry name" value="Transpos_assoc"/>
    <property type="match status" value="1"/>
</dbReference>
<dbReference type="Pfam" id="PF13960">
    <property type="entry name" value="DUF4218"/>
    <property type="match status" value="1"/>
</dbReference>
<gene>
    <name evidence="5" type="ORF">GA_TR19309_c6_g1_i1_g.63557</name>
</gene>
<dbReference type="Pfam" id="PF02992">
    <property type="entry name" value="Transposase_21"/>
    <property type="match status" value="1"/>
</dbReference>